<dbReference type="InterPro" id="IPR015350">
    <property type="entry name" value="Beta-trefoil_DNA-bd_dom"/>
</dbReference>
<dbReference type="InterPro" id="IPR036358">
    <property type="entry name" value="BTD_sf"/>
</dbReference>
<comment type="caution">
    <text evidence="10">The sequence shown here is derived from an EMBL/GenBank/DDBJ whole genome shotgun (WGS) entry which is preliminary data.</text>
</comment>
<reference evidence="10" key="1">
    <citation type="submission" date="2023-06" db="EMBL/GenBank/DDBJ databases">
        <title>Genomic analysis of the entomopathogenic nematode Steinernema hermaphroditum.</title>
        <authorList>
            <person name="Schwarz E.M."/>
            <person name="Heppert J.K."/>
            <person name="Baniya A."/>
            <person name="Schwartz H.T."/>
            <person name="Tan C.-H."/>
            <person name="Antoshechkin I."/>
            <person name="Sternberg P.W."/>
            <person name="Goodrich-Blair H."/>
            <person name="Dillman A.R."/>
        </authorList>
    </citation>
    <scope>NUCLEOTIDE SEQUENCE</scope>
    <source>
        <strain evidence="10">PS9179</strain>
        <tissue evidence="10">Whole animal</tissue>
    </source>
</reference>
<evidence type="ECO:0000256" key="3">
    <source>
        <dbReference type="ARBA" id="ARBA00023015"/>
    </source>
</evidence>
<dbReference type="InterPro" id="IPR008967">
    <property type="entry name" value="p53-like_TF_DNA-bd_sf"/>
</dbReference>
<dbReference type="GO" id="GO:0005634">
    <property type="term" value="C:nucleus"/>
    <property type="evidence" value="ECO:0007669"/>
    <property type="project" value="UniProtKB-SubCell"/>
</dbReference>
<dbReference type="InterPro" id="IPR015351">
    <property type="entry name" value="RBP-J/Cbf11/Cbf12_DNA-bd"/>
</dbReference>
<evidence type="ECO:0000313" key="11">
    <source>
        <dbReference type="Proteomes" id="UP001175271"/>
    </source>
</evidence>
<keyword evidence="4" id="KW-0238">DNA-binding</keyword>
<evidence type="ECO:0008006" key="12">
    <source>
        <dbReference type="Google" id="ProtNLM"/>
    </source>
</evidence>
<dbReference type="Gene3D" id="2.80.10.50">
    <property type="match status" value="1"/>
</dbReference>
<keyword evidence="3" id="KW-0805">Transcription regulation</keyword>
<dbReference type="InterPro" id="IPR040159">
    <property type="entry name" value="CLS_fam"/>
</dbReference>
<dbReference type="Pfam" id="PF20144">
    <property type="entry name" value="TIG_SUH"/>
    <property type="match status" value="1"/>
</dbReference>
<dbReference type="PANTHER" id="PTHR10665">
    <property type="entry name" value="RECOMBINING BINDING PROTEIN SUPPRESSOR OF HAIRLESS"/>
    <property type="match status" value="1"/>
</dbReference>
<gene>
    <name evidence="10" type="ORF">QR680_002446</name>
</gene>
<evidence type="ECO:0000256" key="7">
    <source>
        <dbReference type="SAM" id="MobiDB-lite"/>
    </source>
</evidence>
<feature type="compositionally biased region" description="Polar residues" evidence="7">
    <location>
        <begin position="187"/>
        <end position="197"/>
    </location>
</feature>
<feature type="domain" description="Beta-trefoil DNA-binding" evidence="9">
    <location>
        <begin position="535"/>
        <end position="686"/>
    </location>
</feature>
<dbReference type="Gene3D" id="2.60.40.10">
    <property type="entry name" value="Immunoglobulins"/>
    <property type="match status" value="1"/>
</dbReference>
<dbReference type="FunFam" id="2.60.40.1450:FF:000001">
    <property type="entry name" value="Recombining binding protein suppressor of hairless"/>
    <property type="match status" value="1"/>
</dbReference>
<dbReference type="InterPro" id="IPR013783">
    <property type="entry name" value="Ig-like_fold"/>
</dbReference>
<dbReference type="AlphaFoldDB" id="A0AA39H2R3"/>
<evidence type="ECO:0000259" key="9">
    <source>
        <dbReference type="SMART" id="SM01268"/>
    </source>
</evidence>
<dbReference type="InterPro" id="IPR038007">
    <property type="entry name" value="RBP-Jkappa_IPT"/>
</dbReference>
<evidence type="ECO:0000256" key="2">
    <source>
        <dbReference type="ARBA" id="ARBA00009704"/>
    </source>
</evidence>
<keyword evidence="5" id="KW-0804">Transcription</keyword>
<evidence type="ECO:0000256" key="5">
    <source>
        <dbReference type="ARBA" id="ARBA00023163"/>
    </source>
</evidence>
<proteinExistence type="inferred from homology"/>
<protein>
    <recommendedName>
        <fullName evidence="12">RBP-J/Cbf11/Cbf12 DNA binding domain-containing protein</fullName>
    </recommendedName>
</protein>
<feature type="region of interest" description="Disordered" evidence="7">
    <location>
        <begin position="183"/>
        <end position="225"/>
    </location>
</feature>
<dbReference type="Pfam" id="PF09270">
    <property type="entry name" value="BTD"/>
    <property type="match status" value="1"/>
</dbReference>
<dbReference type="SMART" id="SM01268">
    <property type="entry name" value="BTD"/>
    <property type="match status" value="1"/>
</dbReference>
<feature type="region of interest" description="Disordered" evidence="7">
    <location>
        <begin position="97"/>
        <end position="143"/>
    </location>
</feature>
<evidence type="ECO:0000256" key="1">
    <source>
        <dbReference type="ARBA" id="ARBA00004123"/>
    </source>
</evidence>
<keyword evidence="6" id="KW-0539">Nucleus</keyword>
<dbReference type="SUPFAM" id="SSF81296">
    <property type="entry name" value="E set domains"/>
    <property type="match status" value="1"/>
</dbReference>
<organism evidence="10 11">
    <name type="scientific">Steinernema hermaphroditum</name>
    <dbReference type="NCBI Taxonomy" id="289476"/>
    <lineage>
        <taxon>Eukaryota</taxon>
        <taxon>Metazoa</taxon>
        <taxon>Ecdysozoa</taxon>
        <taxon>Nematoda</taxon>
        <taxon>Chromadorea</taxon>
        <taxon>Rhabditida</taxon>
        <taxon>Tylenchina</taxon>
        <taxon>Panagrolaimomorpha</taxon>
        <taxon>Strongyloidoidea</taxon>
        <taxon>Steinernematidae</taxon>
        <taxon>Steinernema</taxon>
    </lineage>
</organism>
<dbReference type="Pfam" id="PF09271">
    <property type="entry name" value="LAG1-DNAbind"/>
    <property type="match status" value="1"/>
</dbReference>
<dbReference type="EMBL" id="JAUCMV010000005">
    <property type="protein sequence ID" value="KAK0398145.1"/>
    <property type="molecule type" value="Genomic_DNA"/>
</dbReference>
<dbReference type="GO" id="GO:0000978">
    <property type="term" value="F:RNA polymerase II cis-regulatory region sequence-specific DNA binding"/>
    <property type="evidence" value="ECO:0007669"/>
    <property type="project" value="InterPro"/>
</dbReference>
<name>A0AA39H2R3_9BILA</name>
<dbReference type="GO" id="GO:0001228">
    <property type="term" value="F:DNA-binding transcription activator activity, RNA polymerase II-specific"/>
    <property type="evidence" value="ECO:0007669"/>
    <property type="project" value="InterPro"/>
</dbReference>
<dbReference type="Gene3D" id="2.60.40.1450">
    <property type="entry name" value="LAG1, DNA binding domain"/>
    <property type="match status" value="1"/>
</dbReference>
<comment type="subcellular location">
    <subcellularLocation>
        <location evidence="1">Nucleus</location>
    </subcellularLocation>
</comment>
<comment type="similarity">
    <text evidence="2">Belongs to the Su(H) family.</text>
</comment>
<evidence type="ECO:0000256" key="6">
    <source>
        <dbReference type="ARBA" id="ARBA00023242"/>
    </source>
</evidence>
<dbReference type="Proteomes" id="UP001175271">
    <property type="component" value="Unassembled WGS sequence"/>
</dbReference>
<dbReference type="InterPro" id="IPR014756">
    <property type="entry name" value="Ig_E-set"/>
</dbReference>
<evidence type="ECO:0000259" key="8">
    <source>
        <dbReference type="SMART" id="SM01267"/>
    </source>
</evidence>
<accession>A0AA39H2R3</accession>
<dbReference type="FunFam" id="2.80.10.50:FF:000092">
    <property type="entry name" value="recombining binding protein suppressor of hairless"/>
    <property type="match status" value="1"/>
</dbReference>
<dbReference type="SUPFAM" id="SSF49417">
    <property type="entry name" value="p53-like transcription factors"/>
    <property type="match status" value="1"/>
</dbReference>
<evidence type="ECO:0000256" key="4">
    <source>
        <dbReference type="ARBA" id="ARBA00023125"/>
    </source>
</evidence>
<dbReference type="SMART" id="SM01267">
    <property type="entry name" value="LAG1_DNAbind"/>
    <property type="match status" value="1"/>
</dbReference>
<feature type="domain" description="RBP-J/Cbf11/Cbf12 DNA binding" evidence="8">
    <location>
        <begin position="377"/>
        <end position="531"/>
    </location>
</feature>
<sequence>MMNTIKTEPDEVPIHQNPLDASKGLPEAIVELLAKQAMIWPTMTTNQLLQQTAAATLMQQLLPASILTQESLRRITNTSTSLPLPVASSIAASIESAGMDDSATKRSRHPRESVDPSTSTSGSDVAVVVGGTIGSGSGATPNLPPLPALGDLNGLHGNYSSTSSFYPSVAANATAGYNPPYPFGSSAAPQNQPSPVTENEPKAALPSATYNGSDPPKFLKYEMPSSPGESPAYPYNYHQAQQLLQNPHQYMQQNALWSAANSSPFSGAHVPPGPLSLSPQVQAASHFVNSHTPSQHPPFFYSPHSHPMMNIDSFCAPPSSSSTSAAAFSQLQFDPFSVSNGYGSVPQAMQMVIPDPSALTRERMQEYLANPSKFDCTVTIFHAKVAQKSYGNEKRFFCPPPCIYLEGEGWKLKKRAMEQLYKECKALMQQKGVSETDMAKFVPSDDAQATELTGYIGIGASEQEKQALDINGKDYCAAKTLFISDSDKRKYFELFVQIFYGNTHDIGTFFSQRIKVISKPSKKKQSMKSTDCKYLCIASGTKVALFNRLRSQTVSTRYLHVENGNFHASSTKWGAFTIHLIEEDGRDETASFNVKDGFVYYGAMVKLVDSVTGMALPRLRIRKVDKQNVVLDPSSVEEPVSQLHKCAFQLDDKANTYLCLSQDRIIQHTAQIIGEHRHQIVDGAAWTIISTDKAEYRFFEAMGPVKQPITPVPVVSGLEKYGEHEEGRLDLCGENFHPNLKVWFGSVPTETIFRNKDLISCIIPPLHDLSTSFFIDQNNVEVPLSLVRDDGVIYATSMSFTYRRSATAALRSRLGLHTGFEGLSAV</sequence>
<evidence type="ECO:0000313" key="10">
    <source>
        <dbReference type="EMBL" id="KAK0398145.1"/>
    </source>
</evidence>
<keyword evidence="11" id="KW-1185">Reference proteome</keyword>
<dbReference type="SUPFAM" id="SSF110217">
    <property type="entry name" value="DNA-binding protein LAG-1 (CSL)"/>
    <property type="match status" value="1"/>
</dbReference>
<dbReference type="InterPro" id="IPR037095">
    <property type="entry name" value="RBP-J/Cbf11_DNA-bd_sf"/>
</dbReference>